<feature type="domain" description="Flavin reductase like" evidence="3">
    <location>
        <begin position="27"/>
        <end position="173"/>
    </location>
</feature>
<dbReference type="PANTHER" id="PTHR30466:SF1">
    <property type="entry name" value="FMN REDUCTASE (NADH) RUTF"/>
    <property type="match status" value="1"/>
</dbReference>
<dbReference type="SUPFAM" id="SSF50475">
    <property type="entry name" value="FMN-binding split barrel"/>
    <property type="match status" value="1"/>
</dbReference>
<feature type="region of interest" description="Disordered" evidence="2">
    <location>
        <begin position="178"/>
        <end position="206"/>
    </location>
</feature>
<protein>
    <recommendedName>
        <fullName evidence="3">Flavin reductase like domain-containing protein</fullName>
    </recommendedName>
</protein>
<dbReference type="GeneID" id="86952987"/>
<organism evidence="4 5">
    <name type="scientific">Streptomyces virginiae</name>
    <name type="common">Streptomyces cinnamonensis</name>
    <dbReference type="NCBI Taxonomy" id="1961"/>
    <lineage>
        <taxon>Bacteria</taxon>
        <taxon>Bacillati</taxon>
        <taxon>Actinomycetota</taxon>
        <taxon>Actinomycetes</taxon>
        <taxon>Kitasatosporales</taxon>
        <taxon>Streptomycetaceae</taxon>
        <taxon>Streptomyces</taxon>
    </lineage>
</organism>
<evidence type="ECO:0000256" key="2">
    <source>
        <dbReference type="SAM" id="MobiDB-lite"/>
    </source>
</evidence>
<accession>A0ABQ3NLA2</accession>
<evidence type="ECO:0000256" key="1">
    <source>
        <dbReference type="ARBA" id="ARBA00023002"/>
    </source>
</evidence>
<dbReference type="InterPro" id="IPR002563">
    <property type="entry name" value="Flavin_Rdtase-like_dom"/>
</dbReference>
<evidence type="ECO:0000313" key="5">
    <source>
        <dbReference type="Proteomes" id="UP000660554"/>
    </source>
</evidence>
<dbReference type="SMART" id="SM00903">
    <property type="entry name" value="Flavin_Reduct"/>
    <property type="match status" value="1"/>
</dbReference>
<dbReference type="Proteomes" id="UP000660554">
    <property type="component" value="Unassembled WGS sequence"/>
</dbReference>
<dbReference type="Pfam" id="PF01613">
    <property type="entry name" value="Flavin_Reduct"/>
    <property type="match status" value="1"/>
</dbReference>
<dbReference type="RefSeq" id="WP_063762046.1">
    <property type="nucleotide sequence ID" value="NZ_BMRU01000032.1"/>
</dbReference>
<dbReference type="InterPro" id="IPR012349">
    <property type="entry name" value="Split_barrel_FMN-bd"/>
</dbReference>
<name>A0ABQ3NLA2_STRVG</name>
<comment type="caution">
    <text evidence="4">The sequence shown here is derived from an EMBL/GenBank/DDBJ whole genome shotgun (WGS) entry which is preliminary data.</text>
</comment>
<gene>
    <name evidence="4" type="ORF">Scinn_30050</name>
</gene>
<dbReference type="PANTHER" id="PTHR30466">
    <property type="entry name" value="FLAVIN REDUCTASE"/>
    <property type="match status" value="1"/>
</dbReference>
<dbReference type="InterPro" id="IPR050268">
    <property type="entry name" value="NADH-dep_flavin_reductase"/>
</dbReference>
<evidence type="ECO:0000259" key="3">
    <source>
        <dbReference type="SMART" id="SM00903"/>
    </source>
</evidence>
<sequence length="206" mass="21788">MPHRSAHHPAAPDESARHRRADLRPFMAAFPTGVSIVTTLDSDTVPHGLTCSSLASVALEPPTVVVCVRAASPTLAVVLAQGAFALNLLHERARGASDLFASGAPDRFERVEWRLPLGAGGPHLTADAHAVADCAVVRTVGFGDHTAVFAEVQRVTVREDPQPLLYGLRRYAQWSQAASVPPPAPHLDPSAALRPGATEGDARVVR</sequence>
<keyword evidence="5" id="KW-1185">Reference proteome</keyword>
<proteinExistence type="predicted"/>
<dbReference type="EMBL" id="BNDV01000008">
    <property type="protein sequence ID" value="GHI13542.1"/>
    <property type="molecule type" value="Genomic_DNA"/>
</dbReference>
<evidence type="ECO:0000313" key="4">
    <source>
        <dbReference type="EMBL" id="GHI13542.1"/>
    </source>
</evidence>
<dbReference type="Gene3D" id="2.30.110.10">
    <property type="entry name" value="Electron Transport, Fmn-binding Protein, Chain A"/>
    <property type="match status" value="1"/>
</dbReference>
<keyword evidence="1" id="KW-0560">Oxidoreductase</keyword>
<reference evidence="5" key="1">
    <citation type="submission" date="2020-09" db="EMBL/GenBank/DDBJ databases">
        <title>Whole genome shotgun sequence of Streptomyces cinnamonensis NBRC 15873.</title>
        <authorList>
            <person name="Komaki H."/>
            <person name="Tamura T."/>
        </authorList>
    </citation>
    <scope>NUCLEOTIDE SEQUENCE [LARGE SCALE GENOMIC DNA]</scope>
    <source>
        <strain evidence="5">NBRC 15873</strain>
    </source>
</reference>